<dbReference type="EMBL" id="ANHY01000003">
    <property type="protein sequence ID" value="EKV32314.1"/>
    <property type="molecule type" value="Genomic_DNA"/>
</dbReference>
<dbReference type="Proteomes" id="UP000009881">
    <property type="component" value="Unassembled WGS sequence"/>
</dbReference>
<dbReference type="RefSeq" id="WP_009538802.1">
    <property type="nucleotide sequence ID" value="NZ_ANHY01000003.1"/>
</dbReference>
<organism evidence="2 3">
    <name type="scientific">Caenispirillum salinarum AK4</name>
    <dbReference type="NCBI Taxonomy" id="1238182"/>
    <lineage>
        <taxon>Bacteria</taxon>
        <taxon>Pseudomonadati</taxon>
        <taxon>Pseudomonadota</taxon>
        <taxon>Alphaproteobacteria</taxon>
        <taxon>Rhodospirillales</taxon>
        <taxon>Novispirillaceae</taxon>
        <taxon>Caenispirillum</taxon>
    </lineage>
</organism>
<dbReference type="OrthoDB" id="7366254at2"/>
<accession>K9H5E8</accession>
<dbReference type="eggNOG" id="ENOG502ZM09">
    <property type="taxonomic scope" value="Bacteria"/>
</dbReference>
<keyword evidence="1" id="KW-1133">Transmembrane helix</keyword>
<name>K9H5E8_9PROT</name>
<proteinExistence type="predicted"/>
<feature type="transmembrane region" description="Helical" evidence="1">
    <location>
        <begin position="7"/>
        <end position="26"/>
    </location>
</feature>
<feature type="transmembrane region" description="Helical" evidence="1">
    <location>
        <begin position="38"/>
        <end position="57"/>
    </location>
</feature>
<protein>
    <recommendedName>
        <fullName evidence="4">Transmembrane protein</fullName>
    </recommendedName>
</protein>
<keyword evidence="1" id="KW-0812">Transmembrane</keyword>
<reference evidence="2 3" key="1">
    <citation type="journal article" date="2013" name="Genome Announc.">
        <title>Draft Genome Sequence of an Alphaproteobacterium, Caenispirillum salinarum AK4(T), Isolated from a Solar Saltern.</title>
        <authorList>
            <person name="Khatri I."/>
            <person name="Singh A."/>
            <person name="Korpole S."/>
            <person name="Pinnaka A.K."/>
            <person name="Subramanian S."/>
        </authorList>
    </citation>
    <scope>NUCLEOTIDE SEQUENCE [LARGE SCALE GENOMIC DNA]</scope>
    <source>
        <strain evidence="2 3">AK4</strain>
    </source>
</reference>
<keyword evidence="3" id="KW-1185">Reference proteome</keyword>
<comment type="caution">
    <text evidence="2">The sequence shown here is derived from an EMBL/GenBank/DDBJ whole genome shotgun (WGS) entry which is preliminary data.</text>
</comment>
<evidence type="ECO:0008006" key="4">
    <source>
        <dbReference type="Google" id="ProtNLM"/>
    </source>
</evidence>
<keyword evidence="1" id="KW-0472">Membrane</keyword>
<evidence type="ECO:0000313" key="2">
    <source>
        <dbReference type="EMBL" id="EKV32314.1"/>
    </source>
</evidence>
<evidence type="ECO:0000256" key="1">
    <source>
        <dbReference type="SAM" id="Phobius"/>
    </source>
</evidence>
<gene>
    <name evidence="2" type="ORF">C882_2392</name>
</gene>
<dbReference type="AlphaFoldDB" id="K9H5E8"/>
<sequence length="66" mass="6913">MSVTGKTLGIVLIGLVGLLVYLAIHIGSNFQMPGVATAITYFGLFMTFTLLCVVMYLTTAPAGDAD</sequence>
<evidence type="ECO:0000313" key="3">
    <source>
        <dbReference type="Proteomes" id="UP000009881"/>
    </source>
</evidence>